<evidence type="ECO:0000256" key="10">
    <source>
        <dbReference type="RuleBase" id="RU365097"/>
    </source>
</evidence>
<dbReference type="Proteomes" id="UP000502136">
    <property type="component" value="Chromosome"/>
</dbReference>
<accession>A0A6H2H3E3</accession>
<sequence>MSSVDWEAFWPPVLLSLRIALLASIAALVLGTAAARWMSRTRLRGKLLVETAFLLPLVLPPTVVGFVLLVGFGRRSWAGRLIEAVFSSPLVFTWWAGVLASVVVSFPLVYQTMKTGFASIDQDLEQAARSAGASELQVLRFVALPLAYRSLLAAFVLGFARSLGEFGATLMIAGNIPGVTQTVPTAIYVAVDSGQTSMAWAWTIAIVAFSFVLLLVTGGSRSRDSIREHR</sequence>
<evidence type="ECO:0000256" key="4">
    <source>
        <dbReference type="ARBA" id="ARBA00022475"/>
    </source>
</evidence>
<gene>
    <name evidence="12" type="primary">modB</name>
    <name evidence="12" type="ORF">HGI30_02005</name>
</gene>
<keyword evidence="7 9" id="KW-1133">Transmembrane helix</keyword>
<dbReference type="Pfam" id="PF00528">
    <property type="entry name" value="BPD_transp_1"/>
    <property type="match status" value="1"/>
</dbReference>
<feature type="transmembrane region" description="Helical" evidence="9">
    <location>
        <begin position="199"/>
        <end position="220"/>
    </location>
</feature>
<evidence type="ECO:0000256" key="6">
    <source>
        <dbReference type="ARBA" id="ARBA00022692"/>
    </source>
</evidence>
<organism evidence="12 13">
    <name type="scientific">Paenibacillus albicereus</name>
    <dbReference type="NCBI Taxonomy" id="2726185"/>
    <lineage>
        <taxon>Bacteria</taxon>
        <taxon>Bacillati</taxon>
        <taxon>Bacillota</taxon>
        <taxon>Bacilli</taxon>
        <taxon>Bacillales</taxon>
        <taxon>Paenibacillaceae</taxon>
        <taxon>Paenibacillus</taxon>
    </lineage>
</organism>
<comment type="subcellular location">
    <subcellularLocation>
        <location evidence="1 9">Cell membrane</location>
        <topology evidence="1 9">Multi-pass membrane protein</topology>
    </subcellularLocation>
</comment>
<dbReference type="CDD" id="cd06261">
    <property type="entry name" value="TM_PBP2"/>
    <property type="match status" value="1"/>
</dbReference>
<dbReference type="AlphaFoldDB" id="A0A6H2H3E3"/>
<keyword evidence="3 9" id="KW-0813">Transport</keyword>
<dbReference type="SUPFAM" id="SSF161098">
    <property type="entry name" value="MetI-like"/>
    <property type="match status" value="1"/>
</dbReference>
<dbReference type="InterPro" id="IPR011867">
    <property type="entry name" value="ModB_ABC"/>
</dbReference>
<name>A0A6H2H3E3_9BACL</name>
<feature type="domain" description="ABC transmembrane type-1" evidence="11">
    <location>
        <begin position="13"/>
        <end position="217"/>
    </location>
</feature>
<keyword evidence="6 9" id="KW-0812">Transmembrane</keyword>
<evidence type="ECO:0000256" key="8">
    <source>
        <dbReference type="ARBA" id="ARBA00023136"/>
    </source>
</evidence>
<dbReference type="InterPro" id="IPR000515">
    <property type="entry name" value="MetI-like"/>
</dbReference>
<dbReference type="GO" id="GO:0015098">
    <property type="term" value="F:molybdate ion transmembrane transporter activity"/>
    <property type="evidence" value="ECO:0007669"/>
    <property type="project" value="UniProtKB-UniRule"/>
</dbReference>
<keyword evidence="5 10" id="KW-0500">Molybdenum</keyword>
<dbReference type="PANTHER" id="PTHR30183:SF3">
    <property type="entry name" value="MOLYBDENUM TRANSPORT SYSTEM PERMEASE PROTEIN MODB"/>
    <property type="match status" value="1"/>
</dbReference>
<feature type="transmembrane region" description="Helical" evidence="9">
    <location>
        <begin position="92"/>
        <end position="110"/>
    </location>
</feature>
<feature type="transmembrane region" description="Helical" evidence="9">
    <location>
        <begin position="15"/>
        <end position="35"/>
    </location>
</feature>
<evidence type="ECO:0000256" key="1">
    <source>
        <dbReference type="ARBA" id="ARBA00004651"/>
    </source>
</evidence>
<keyword evidence="8 9" id="KW-0472">Membrane</keyword>
<dbReference type="KEGG" id="palr:HGI30_02005"/>
<reference evidence="12 13" key="1">
    <citation type="submission" date="2020-04" db="EMBL/GenBank/DDBJ databases">
        <title>Novel Paenibacillus strain UniB2 isolated from commercial digestive syrup.</title>
        <authorList>
            <person name="Thorat V."/>
            <person name="Kirdat K."/>
            <person name="Tiwarekar B."/>
            <person name="Yadav A."/>
        </authorList>
    </citation>
    <scope>NUCLEOTIDE SEQUENCE [LARGE SCALE GENOMIC DNA]</scope>
    <source>
        <strain evidence="12 13">UniB2</strain>
    </source>
</reference>
<dbReference type="NCBIfam" id="TIGR02141">
    <property type="entry name" value="modB_ABC"/>
    <property type="match status" value="1"/>
</dbReference>
<dbReference type="PANTHER" id="PTHR30183">
    <property type="entry name" value="MOLYBDENUM TRANSPORT SYSTEM PERMEASE PROTEIN MODB"/>
    <property type="match status" value="1"/>
</dbReference>
<keyword evidence="13" id="KW-1185">Reference proteome</keyword>
<feature type="transmembrane region" description="Helical" evidence="9">
    <location>
        <begin position="138"/>
        <end position="160"/>
    </location>
</feature>
<comment type="function">
    <text evidence="10">Part of the binding-protein-dependent transport system for molybdenum; probably responsible for the translocation of the substrate across the membrane.</text>
</comment>
<evidence type="ECO:0000256" key="2">
    <source>
        <dbReference type="ARBA" id="ARBA00007069"/>
    </source>
</evidence>
<feature type="transmembrane region" description="Helical" evidence="9">
    <location>
        <begin position="47"/>
        <end position="72"/>
    </location>
</feature>
<dbReference type="Gene3D" id="1.10.3720.10">
    <property type="entry name" value="MetI-like"/>
    <property type="match status" value="1"/>
</dbReference>
<evidence type="ECO:0000256" key="5">
    <source>
        <dbReference type="ARBA" id="ARBA00022505"/>
    </source>
</evidence>
<evidence type="ECO:0000256" key="9">
    <source>
        <dbReference type="RuleBase" id="RU363032"/>
    </source>
</evidence>
<dbReference type="PROSITE" id="PS50928">
    <property type="entry name" value="ABC_TM1"/>
    <property type="match status" value="1"/>
</dbReference>
<dbReference type="EMBL" id="CP051428">
    <property type="protein sequence ID" value="QJC54145.1"/>
    <property type="molecule type" value="Genomic_DNA"/>
</dbReference>
<protein>
    <recommendedName>
        <fullName evidence="10">Molybdenum transport system permease</fullName>
    </recommendedName>
</protein>
<evidence type="ECO:0000313" key="13">
    <source>
        <dbReference type="Proteomes" id="UP000502136"/>
    </source>
</evidence>
<comment type="similarity">
    <text evidence="2 10">Belongs to the binding-protein-dependent transport system permease family. CysTW subfamily.</text>
</comment>
<dbReference type="InterPro" id="IPR035906">
    <property type="entry name" value="MetI-like_sf"/>
</dbReference>
<evidence type="ECO:0000313" key="12">
    <source>
        <dbReference type="EMBL" id="QJC54145.1"/>
    </source>
</evidence>
<evidence type="ECO:0000256" key="3">
    <source>
        <dbReference type="ARBA" id="ARBA00022448"/>
    </source>
</evidence>
<evidence type="ECO:0000259" key="11">
    <source>
        <dbReference type="PROSITE" id="PS50928"/>
    </source>
</evidence>
<dbReference type="GO" id="GO:0005886">
    <property type="term" value="C:plasma membrane"/>
    <property type="evidence" value="ECO:0007669"/>
    <property type="project" value="UniProtKB-SubCell"/>
</dbReference>
<proteinExistence type="inferred from homology"/>
<evidence type="ECO:0000256" key="7">
    <source>
        <dbReference type="ARBA" id="ARBA00022989"/>
    </source>
</evidence>
<keyword evidence="4 10" id="KW-1003">Cell membrane</keyword>